<organism evidence="2 3">
    <name type="scientific">Portunus trituberculatus</name>
    <name type="common">Swimming crab</name>
    <name type="synonym">Neptunus trituberculatus</name>
    <dbReference type="NCBI Taxonomy" id="210409"/>
    <lineage>
        <taxon>Eukaryota</taxon>
        <taxon>Metazoa</taxon>
        <taxon>Ecdysozoa</taxon>
        <taxon>Arthropoda</taxon>
        <taxon>Crustacea</taxon>
        <taxon>Multicrustacea</taxon>
        <taxon>Malacostraca</taxon>
        <taxon>Eumalacostraca</taxon>
        <taxon>Eucarida</taxon>
        <taxon>Decapoda</taxon>
        <taxon>Pleocyemata</taxon>
        <taxon>Brachyura</taxon>
        <taxon>Eubrachyura</taxon>
        <taxon>Portunoidea</taxon>
        <taxon>Portunidae</taxon>
        <taxon>Portuninae</taxon>
        <taxon>Portunus</taxon>
    </lineage>
</organism>
<sequence>MNMETEGVKTHRRPSLPPKPSHAASPRVRLCITPTAKADQVRHTPTQRGTCLLITCHSRSWERAEHTRLGEPLHVRGTVERGRKKPDKNYIKKYSYYKI</sequence>
<gene>
    <name evidence="2" type="ORF">E2C01_068669</name>
</gene>
<evidence type="ECO:0000313" key="2">
    <source>
        <dbReference type="EMBL" id="MPC74312.1"/>
    </source>
</evidence>
<proteinExistence type="predicted"/>
<evidence type="ECO:0000256" key="1">
    <source>
        <dbReference type="SAM" id="MobiDB-lite"/>
    </source>
</evidence>
<name>A0A5B7HSL4_PORTR</name>
<feature type="region of interest" description="Disordered" evidence="1">
    <location>
        <begin position="1"/>
        <end position="27"/>
    </location>
</feature>
<comment type="caution">
    <text evidence="2">The sequence shown here is derived from an EMBL/GenBank/DDBJ whole genome shotgun (WGS) entry which is preliminary data.</text>
</comment>
<dbReference type="AlphaFoldDB" id="A0A5B7HSL4"/>
<dbReference type="Proteomes" id="UP000324222">
    <property type="component" value="Unassembled WGS sequence"/>
</dbReference>
<dbReference type="EMBL" id="VSRR010038685">
    <property type="protein sequence ID" value="MPC74312.1"/>
    <property type="molecule type" value="Genomic_DNA"/>
</dbReference>
<accession>A0A5B7HSL4</accession>
<reference evidence="2 3" key="1">
    <citation type="submission" date="2019-05" db="EMBL/GenBank/DDBJ databases">
        <title>Another draft genome of Portunus trituberculatus and its Hox gene families provides insights of decapod evolution.</title>
        <authorList>
            <person name="Jeong J.-H."/>
            <person name="Song I."/>
            <person name="Kim S."/>
            <person name="Choi T."/>
            <person name="Kim D."/>
            <person name="Ryu S."/>
            <person name="Kim W."/>
        </authorList>
    </citation>
    <scope>NUCLEOTIDE SEQUENCE [LARGE SCALE GENOMIC DNA]</scope>
    <source>
        <tissue evidence="2">Muscle</tissue>
    </source>
</reference>
<protein>
    <submittedName>
        <fullName evidence="2">Uncharacterized protein</fullName>
    </submittedName>
</protein>
<evidence type="ECO:0000313" key="3">
    <source>
        <dbReference type="Proteomes" id="UP000324222"/>
    </source>
</evidence>
<keyword evidence="3" id="KW-1185">Reference proteome</keyword>